<feature type="region of interest" description="Disordered" evidence="1">
    <location>
        <begin position="1"/>
        <end position="31"/>
    </location>
</feature>
<dbReference type="Proteomes" id="UP000285405">
    <property type="component" value="Unassembled WGS sequence"/>
</dbReference>
<proteinExistence type="predicted"/>
<dbReference type="OrthoDB" id="10560322at2759"/>
<comment type="caution">
    <text evidence="2">The sequence shown here is derived from an EMBL/GenBank/DDBJ whole genome shotgun (WGS) entry which is preliminary data.</text>
</comment>
<feature type="region of interest" description="Disordered" evidence="1">
    <location>
        <begin position="67"/>
        <end position="143"/>
    </location>
</feature>
<organism evidence="2 3">
    <name type="scientific">Golovinomyces cichoracearum</name>
    <dbReference type="NCBI Taxonomy" id="62708"/>
    <lineage>
        <taxon>Eukaryota</taxon>
        <taxon>Fungi</taxon>
        <taxon>Dikarya</taxon>
        <taxon>Ascomycota</taxon>
        <taxon>Pezizomycotina</taxon>
        <taxon>Leotiomycetes</taxon>
        <taxon>Erysiphales</taxon>
        <taxon>Erysiphaceae</taxon>
        <taxon>Golovinomyces</taxon>
    </lineage>
</organism>
<name>A0A420HTA6_9PEZI</name>
<protein>
    <submittedName>
        <fullName evidence="2">Uncharacterized protein</fullName>
    </submittedName>
</protein>
<feature type="compositionally biased region" description="Basic residues" evidence="1">
    <location>
        <begin position="98"/>
        <end position="109"/>
    </location>
</feature>
<gene>
    <name evidence="2" type="ORF">GcC1_163010</name>
</gene>
<sequence length="143" mass="16529">MARDRNQDFRGKMRTRRYRGHSDSDKPTFSNSKNRICHLCREAHFVRDCLHLDISAEAVEEYLEKTRNELKYSKKGRETSSKLHSERSKNKTPLKFEKKSRKIPSKKSRAYAAQSSDSSESLSKEIDKESTDIESVALSASDI</sequence>
<dbReference type="AlphaFoldDB" id="A0A420HTA6"/>
<feature type="non-terminal residue" evidence="2">
    <location>
        <position position="143"/>
    </location>
</feature>
<feature type="compositionally biased region" description="Basic and acidic residues" evidence="1">
    <location>
        <begin position="122"/>
        <end position="131"/>
    </location>
</feature>
<evidence type="ECO:0000313" key="3">
    <source>
        <dbReference type="Proteomes" id="UP000285405"/>
    </source>
</evidence>
<evidence type="ECO:0000313" key="2">
    <source>
        <dbReference type="EMBL" id="RKF60656.1"/>
    </source>
</evidence>
<reference evidence="2 3" key="1">
    <citation type="journal article" date="2018" name="BMC Genomics">
        <title>Comparative genome analyses reveal sequence features reflecting distinct modes of host-adaptation between dicot and monocot powdery mildew.</title>
        <authorList>
            <person name="Wu Y."/>
            <person name="Ma X."/>
            <person name="Pan Z."/>
            <person name="Kale S.D."/>
            <person name="Song Y."/>
            <person name="King H."/>
            <person name="Zhang Q."/>
            <person name="Presley C."/>
            <person name="Deng X."/>
            <person name="Wei C.I."/>
            <person name="Xiao S."/>
        </authorList>
    </citation>
    <scope>NUCLEOTIDE SEQUENCE [LARGE SCALE GENOMIC DNA]</scope>
    <source>
        <strain evidence="2">UCSC1</strain>
    </source>
</reference>
<feature type="compositionally biased region" description="Basic and acidic residues" evidence="1">
    <location>
        <begin position="67"/>
        <end position="97"/>
    </location>
</feature>
<dbReference type="EMBL" id="MCBR01016381">
    <property type="protein sequence ID" value="RKF60656.1"/>
    <property type="molecule type" value="Genomic_DNA"/>
</dbReference>
<feature type="compositionally biased region" description="Basic and acidic residues" evidence="1">
    <location>
        <begin position="1"/>
        <end position="11"/>
    </location>
</feature>
<evidence type="ECO:0000256" key="1">
    <source>
        <dbReference type="SAM" id="MobiDB-lite"/>
    </source>
</evidence>
<accession>A0A420HTA6</accession>